<keyword evidence="2" id="KW-1185">Reference proteome</keyword>
<dbReference type="EMBL" id="JAJNEC010000005">
    <property type="protein sequence ID" value="MCD2424363.1"/>
    <property type="molecule type" value="Genomic_DNA"/>
</dbReference>
<protein>
    <submittedName>
        <fullName evidence="1">Uncharacterized protein</fullName>
    </submittedName>
</protein>
<name>A0ABS8PTG7_9BACT</name>
<gene>
    <name evidence="1" type="ORF">LQ567_16405</name>
</gene>
<accession>A0ABS8PTG7</accession>
<proteinExistence type="predicted"/>
<evidence type="ECO:0000313" key="1">
    <source>
        <dbReference type="EMBL" id="MCD2424363.1"/>
    </source>
</evidence>
<dbReference type="Proteomes" id="UP001199816">
    <property type="component" value="Unassembled WGS sequence"/>
</dbReference>
<dbReference type="RefSeq" id="WP_231006023.1">
    <property type="nucleotide sequence ID" value="NZ_JAJNEC010000005.1"/>
</dbReference>
<sequence length="78" mass="8671">MHSIKLIGIYGEFKTNLESGQMVTYTPDELVAQLANAEWGDGHNRGIEQKIKNARFLNKADLDNLYYDSGPSHSIGGM</sequence>
<organism evidence="1 2">
    <name type="scientific">Niabella pedocola</name>
    <dbReference type="NCBI Taxonomy" id="1752077"/>
    <lineage>
        <taxon>Bacteria</taxon>
        <taxon>Pseudomonadati</taxon>
        <taxon>Bacteroidota</taxon>
        <taxon>Chitinophagia</taxon>
        <taxon>Chitinophagales</taxon>
        <taxon>Chitinophagaceae</taxon>
        <taxon>Niabella</taxon>
    </lineage>
</organism>
<reference evidence="1 2" key="1">
    <citation type="submission" date="2021-11" db="EMBL/GenBank/DDBJ databases">
        <title>Genomic of Niabella pedocola.</title>
        <authorList>
            <person name="Wu T."/>
        </authorList>
    </citation>
    <scope>NUCLEOTIDE SEQUENCE [LARGE SCALE GENOMIC DNA]</scope>
    <source>
        <strain evidence="1 2">JCM 31011</strain>
    </source>
</reference>
<comment type="caution">
    <text evidence="1">The sequence shown here is derived from an EMBL/GenBank/DDBJ whole genome shotgun (WGS) entry which is preliminary data.</text>
</comment>
<evidence type="ECO:0000313" key="2">
    <source>
        <dbReference type="Proteomes" id="UP001199816"/>
    </source>
</evidence>